<dbReference type="EMBL" id="JAHRIO010015308">
    <property type="protein sequence ID" value="MEQ2163552.1"/>
    <property type="molecule type" value="Genomic_DNA"/>
</dbReference>
<organism evidence="1 2">
    <name type="scientific">Goodea atripinnis</name>
    <dbReference type="NCBI Taxonomy" id="208336"/>
    <lineage>
        <taxon>Eukaryota</taxon>
        <taxon>Metazoa</taxon>
        <taxon>Chordata</taxon>
        <taxon>Craniata</taxon>
        <taxon>Vertebrata</taxon>
        <taxon>Euteleostomi</taxon>
        <taxon>Actinopterygii</taxon>
        <taxon>Neopterygii</taxon>
        <taxon>Teleostei</taxon>
        <taxon>Neoteleostei</taxon>
        <taxon>Acanthomorphata</taxon>
        <taxon>Ovalentaria</taxon>
        <taxon>Atherinomorphae</taxon>
        <taxon>Cyprinodontiformes</taxon>
        <taxon>Goodeidae</taxon>
        <taxon>Goodea</taxon>
    </lineage>
</organism>
<comment type="caution">
    <text evidence="1">The sequence shown here is derived from an EMBL/GenBank/DDBJ whole genome shotgun (WGS) entry which is preliminary data.</text>
</comment>
<gene>
    <name evidence="1" type="ORF">GOODEAATRI_031375</name>
</gene>
<name>A0ABV0MWW7_9TELE</name>
<sequence>MSKKGGFGCESFNASDVLIYPESILPTEPYQCKSADNIPVSLDRLILSLWSSTRGLPEAFVHLQLVWSEHPHVRTELRFTPTFHLSAAFHGPVVVQVSSAQLVLCAFKDFCCFYFLSHLLVSDYQPHLDIR</sequence>
<keyword evidence="2" id="KW-1185">Reference proteome</keyword>
<protein>
    <submittedName>
        <fullName evidence="1">Uncharacterized protein</fullName>
    </submittedName>
</protein>
<dbReference type="Proteomes" id="UP001476798">
    <property type="component" value="Unassembled WGS sequence"/>
</dbReference>
<proteinExistence type="predicted"/>
<accession>A0ABV0MWW7</accession>
<evidence type="ECO:0000313" key="1">
    <source>
        <dbReference type="EMBL" id="MEQ2163552.1"/>
    </source>
</evidence>
<reference evidence="1 2" key="1">
    <citation type="submission" date="2021-06" db="EMBL/GenBank/DDBJ databases">
        <authorList>
            <person name="Palmer J.M."/>
        </authorList>
    </citation>
    <scope>NUCLEOTIDE SEQUENCE [LARGE SCALE GENOMIC DNA]</scope>
    <source>
        <strain evidence="1 2">GA_2019</strain>
        <tissue evidence="1">Muscle</tissue>
    </source>
</reference>
<evidence type="ECO:0000313" key="2">
    <source>
        <dbReference type="Proteomes" id="UP001476798"/>
    </source>
</evidence>